<comment type="caution">
    <text evidence="2">The sequence shown here is derived from an EMBL/GenBank/DDBJ whole genome shotgun (WGS) entry which is preliminary data.</text>
</comment>
<dbReference type="Pfam" id="PF13560">
    <property type="entry name" value="HTH_31"/>
    <property type="match status" value="1"/>
</dbReference>
<dbReference type="EMBL" id="BAABEP010000048">
    <property type="protein sequence ID" value="GAA3749199.1"/>
    <property type="molecule type" value="Genomic_DNA"/>
</dbReference>
<dbReference type="Gene3D" id="1.10.260.40">
    <property type="entry name" value="lambda repressor-like DNA-binding domains"/>
    <property type="match status" value="1"/>
</dbReference>
<reference evidence="3" key="1">
    <citation type="journal article" date="2019" name="Int. J. Syst. Evol. Microbiol.">
        <title>The Global Catalogue of Microorganisms (GCM) 10K type strain sequencing project: providing services to taxonomists for standard genome sequencing and annotation.</title>
        <authorList>
            <consortium name="The Broad Institute Genomics Platform"/>
            <consortium name="The Broad Institute Genome Sequencing Center for Infectious Disease"/>
            <person name="Wu L."/>
            <person name="Ma J."/>
        </authorList>
    </citation>
    <scope>NUCLEOTIDE SEQUENCE [LARGE SCALE GENOMIC DNA]</scope>
    <source>
        <strain evidence="3">JCM 30846</strain>
    </source>
</reference>
<dbReference type="InterPro" id="IPR010982">
    <property type="entry name" value="Lambda_DNA-bd_dom_sf"/>
</dbReference>
<organism evidence="2 3">
    <name type="scientific">Streptomyces tremellae</name>
    <dbReference type="NCBI Taxonomy" id="1124239"/>
    <lineage>
        <taxon>Bacteria</taxon>
        <taxon>Bacillati</taxon>
        <taxon>Actinomycetota</taxon>
        <taxon>Actinomycetes</taxon>
        <taxon>Kitasatosporales</taxon>
        <taxon>Streptomycetaceae</taxon>
        <taxon>Streptomyces</taxon>
    </lineage>
</organism>
<dbReference type="InterPro" id="IPR001387">
    <property type="entry name" value="Cro/C1-type_HTH"/>
</dbReference>
<dbReference type="RefSeq" id="WP_345652188.1">
    <property type="nucleotide sequence ID" value="NZ_BAABEP010000048.1"/>
</dbReference>
<sequence length="267" mass="30272">MENAPPPMAWRYCGNQIKRWRERTGMTRDKLAAEANCSYEYVKSMETGRRRPTLHLLRVADELFGAGGLLLAAQEYLQPEKYVSYAEDFVRYEAEAIAVSSYEPLLIPGLLQTEATMRALLGNHWPPLDDETIKARIEGRLDRQKLLAKLTRSFSFVIAEGALRYPLLPPDEHGRQLEYLLEIGQQRNVAIQVLPARGPHPGLDGPIALLETQDHDQLVYEEGQVTGVLYADPNQVFTVAQRHAMILRRALAPDESAHFIRKLAEEL</sequence>
<dbReference type="PROSITE" id="PS50943">
    <property type="entry name" value="HTH_CROC1"/>
    <property type="match status" value="1"/>
</dbReference>
<accession>A0ABP7FX02</accession>
<keyword evidence="3" id="KW-1185">Reference proteome</keyword>
<evidence type="ECO:0000259" key="1">
    <source>
        <dbReference type="PROSITE" id="PS50943"/>
    </source>
</evidence>
<name>A0ABP7FX02_9ACTN</name>
<proteinExistence type="predicted"/>
<dbReference type="SMART" id="SM00530">
    <property type="entry name" value="HTH_XRE"/>
    <property type="match status" value="1"/>
</dbReference>
<feature type="domain" description="HTH cro/C1-type" evidence="1">
    <location>
        <begin position="17"/>
        <end position="57"/>
    </location>
</feature>
<gene>
    <name evidence="2" type="ORF">GCM10023082_51630</name>
</gene>
<evidence type="ECO:0000313" key="3">
    <source>
        <dbReference type="Proteomes" id="UP001499884"/>
    </source>
</evidence>
<dbReference type="Pfam" id="PF19054">
    <property type="entry name" value="DUF5753"/>
    <property type="match status" value="1"/>
</dbReference>
<dbReference type="SUPFAM" id="SSF47413">
    <property type="entry name" value="lambda repressor-like DNA-binding domains"/>
    <property type="match status" value="1"/>
</dbReference>
<protein>
    <submittedName>
        <fullName evidence="2">Helix-turn-helix transcriptional regulator</fullName>
    </submittedName>
</protein>
<dbReference type="InterPro" id="IPR043917">
    <property type="entry name" value="DUF5753"/>
</dbReference>
<dbReference type="CDD" id="cd00093">
    <property type="entry name" value="HTH_XRE"/>
    <property type="match status" value="1"/>
</dbReference>
<evidence type="ECO:0000313" key="2">
    <source>
        <dbReference type="EMBL" id="GAA3749199.1"/>
    </source>
</evidence>
<dbReference type="Proteomes" id="UP001499884">
    <property type="component" value="Unassembled WGS sequence"/>
</dbReference>